<gene>
    <name evidence="1" type="ORF">SDC9_109906</name>
</gene>
<comment type="caution">
    <text evidence="1">The sequence shown here is derived from an EMBL/GenBank/DDBJ whole genome shotgun (WGS) entry which is preliminary data.</text>
</comment>
<accession>A0A645BD98</accession>
<sequence length="38" mass="4259">MVCLIAIKSKIDGGKGIFTGDMNRDIDWLIRGKQYQSS</sequence>
<protein>
    <submittedName>
        <fullName evidence="1">Uncharacterized protein</fullName>
    </submittedName>
</protein>
<reference evidence="1" key="1">
    <citation type="submission" date="2019-08" db="EMBL/GenBank/DDBJ databases">
        <authorList>
            <person name="Kucharzyk K."/>
            <person name="Murdoch R.W."/>
            <person name="Higgins S."/>
            <person name="Loffler F."/>
        </authorList>
    </citation>
    <scope>NUCLEOTIDE SEQUENCE</scope>
</reference>
<dbReference type="EMBL" id="VSSQ01019177">
    <property type="protein sequence ID" value="MPM63028.1"/>
    <property type="molecule type" value="Genomic_DNA"/>
</dbReference>
<evidence type="ECO:0000313" key="1">
    <source>
        <dbReference type="EMBL" id="MPM63028.1"/>
    </source>
</evidence>
<name>A0A645BD98_9ZZZZ</name>
<dbReference type="AlphaFoldDB" id="A0A645BD98"/>
<organism evidence="1">
    <name type="scientific">bioreactor metagenome</name>
    <dbReference type="NCBI Taxonomy" id="1076179"/>
    <lineage>
        <taxon>unclassified sequences</taxon>
        <taxon>metagenomes</taxon>
        <taxon>ecological metagenomes</taxon>
    </lineage>
</organism>
<proteinExistence type="predicted"/>